<keyword evidence="2" id="KW-1185">Reference proteome</keyword>
<gene>
    <name evidence="1" type="ordered locus">ERWE_CDS_08840</name>
</gene>
<proteinExistence type="predicted"/>
<dbReference type="AlphaFoldDB" id="A0A0H3M9F0"/>
<dbReference type="Proteomes" id="UP000001021">
    <property type="component" value="Chromosome"/>
</dbReference>
<organism evidence="1 2">
    <name type="scientific">Ehrlichia ruminantium (strain Welgevonden)</name>
    <dbReference type="NCBI Taxonomy" id="254945"/>
    <lineage>
        <taxon>Bacteria</taxon>
        <taxon>Pseudomonadati</taxon>
        <taxon>Pseudomonadota</taxon>
        <taxon>Alphaproteobacteria</taxon>
        <taxon>Rickettsiales</taxon>
        <taxon>Anaplasmataceae</taxon>
        <taxon>Ehrlichia</taxon>
    </lineage>
</organism>
<evidence type="ECO:0000313" key="1">
    <source>
        <dbReference type="EMBL" id="CAI27378.1"/>
    </source>
</evidence>
<reference evidence="1 2" key="1">
    <citation type="journal article" date="2006" name="J. Bacteriol.">
        <title>Comparative genomic analysis of three strains of Ehrlichia ruminantium reveals an active process of genome size plasticity.</title>
        <authorList>
            <person name="Frutos R."/>
            <person name="Viari A."/>
            <person name="Ferraz C."/>
            <person name="Morgat A."/>
            <person name="Eychenie S."/>
            <person name="Kandassami Y."/>
            <person name="Chantal I."/>
            <person name="Bensaid A."/>
            <person name="Coissac E."/>
            <person name="Vachiery N."/>
            <person name="Demaille J."/>
            <person name="Martinez D."/>
        </authorList>
    </citation>
    <scope>NUCLEOTIDE SEQUENCE [LARGE SCALE GENOMIC DNA]</scope>
    <source>
        <strain evidence="1 2">Welgevonden</strain>
    </source>
</reference>
<dbReference type="KEGG" id="erw:ERWE_CDS_08840"/>
<dbReference type="EMBL" id="CR925678">
    <property type="protein sequence ID" value="CAI27378.1"/>
    <property type="molecule type" value="Genomic_DNA"/>
</dbReference>
<sequence length="89" mass="11019">MKVKYVYSKCKKLTMYICFTSESTFYYYLFIFMVLQRCVYFVDFFGLKCANVKKIIEYMNLIRYVFLHECLLLFIKYSPKEYSAKFEYK</sequence>
<accession>A0A0H3M9F0</accession>
<protein>
    <submittedName>
        <fullName evidence="1">Uncharacterized protein</fullName>
    </submittedName>
</protein>
<name>A0A0H3M9F0_EHRRW</name>
<dbReference type="HOGENOM" id="CLU_2449937_0_0_5"/>
<evidence type="ECO:0000313" key="2">
    <source>
        <dbReference type="Proteomes" id="UP000001021"/>
    </source>
</evidence>